<dbReference type="Pfam" id="PF00743">
    <property type="entry name" value="FMO-like"/>
    <property type="match status" value="1"/>
</dbReference>
<sequence>MDKQTNNADQQASSEAGLGENSTDLLIIGAGFSGLAMAALAKDAGFSIRMLEKGSDVGGVWRENTYPGAACDVPWYLYSFSFFRESIFSRPYPQQPEILQYQQDLARHYDLYSHTEFGVEVERAQWHEDERYWEVVTKAGERYVAKSLVSAVGVLSRPAWPNIPGMETFSGEMFHSAQWRHDVLLAGKRIGVVGTGASAVQFVPEVAKEAGELTVFQRSPQYILPRLDSPHSGLKRKLFKRYPALVEVYRQAWWRYGEWLTNTFKGKNLVSTVIRGWCALKRYMAIRDPELRKKLTPDYAPGCKRILFADDYYKAFGRDNVHLHTDGIDHIEEDAVVDTKGQKHPVDVLIMGTGFKATEFLAPMTVTGRSGQSLHEHWQPIARAYLGMTVPNFPNFFMMYGPNTNLGSNSITFMIECQANYIVQALQRIREGEELEVREEVYRSYNEEMQGRLSRLVWAQGCGTWYTTGDGLNPTNWPGKTREYWNRTASFQREDYHPAG</sequence>
<dbReference type="PANTHER" id="PTHR42877">
    <property type="entry name" value="L-ORNITHINE N(5)-MONOOXYGENASE-RELATED"/>
    <property type="match status" value="1"/>
</dbReference>
<proteinExistence type="predicted"/>
<name>A0A7T4UR88_9GAMM</name>
<dbReference type="KEGG" id="snan:I6N98_06850"/>
<dbReference type="Gene3D" id="3.50.50.60">
    <property type="entry name" value="FAD/NAD(P)-binding domain"/>
    <property type="match status" value="2"/>
</dbReference>
<keyword evidence="2" id="KW-0274">FAD</keyword>
<dbReference type="GO" id="GO:0050661">
    <property type="term" value="F:NADP binding"/>
    <property type="evidence" value="ECO:0007669"/>
    <property type="project" value="InterPro"/>
</dbReference>
<dbReference type="InterPro" id="IPR051209">
    <property type="entry name" value="FAD-bind_Monooxygenase_sf"/>
</dbReference>
<keyword evidence="3" id="KW-0560">Oxidoreductase</keyword>
<evidence type="ECO:0000256" key="2">
    <source>
        <dbReference type="ARBA" id="ARBA00022827"/>
    </source>
</evidence>
<protein>
    <submittedName>
        <fullName evidence="4">NAD(P)/FAD-dependent oxidoreductase</fullName>
    </submittedName>
</protein>
<dbReference type="GO" id="GO:0050660">
    <property type="term" value="F:flavin adenine dinucleotide binding"/>
    <property type="evidence" value="ECO:0007669"/>
    <property type="project" value="InterPro"/>
</dbReference>
<dbReference type="AlphaFoldDB" id="A0A7T4UR88"/>
<dbReference type="Proteomes" id="UP000596063">
    <property type="component" value="Chromosome"/>
</dbReference>
<reference evidence="4 5" key="1">
    <citation type="submission" date="2020-12" db="EMBL/GenBank/DDBJ databases">
        <authorList>
            <person name="Shan Y."/>
        </authorList>
    </citation>
    <scope>NUCLEOTIDE SEQUENCE [LARGE SCALE GENOMIC DNA]</scope>
    <source>
        <strain evidence="5">csc3.9</strain>
    </source>
</reference>
<evidence type="ECO:0000313" key="4">
    <source>
        <dbReference type="EMBL" id="QQD19563.1"/>
    </source>
</evidence>
<gene>
    <name evidence="4" type="ORF">I6N98_06850</name>
</gene>
<evidence type="ECO:0000256" key="1">
    <source>
        <dbReference type="ARBA" id="ARBA00022630"/>
    </source>
</evidence>
<dbReference type="InterPro" id="IPR036188">
    <property type="entry name" value="FAD/NAD-bd_sf"/>
</dbReference>
<dbReference type="EMBL" id="CP066167">
    <property type="protein sequence ID" value="QQD19563.1"/>
    <property type="molecule type" value="Genomic_DNA"/>
</dbReference>
<dbReference type="SUPFAM" id="SSF51905">
    <property type="entry name" value="FAD/NAD(P)-binding domain"/>
    <property type="match status" value="1"/>
</dbReference>
<dbReference type="PRINTS" id="PR00411">
    <property type="entry name" value="PNDRDTASEI"/>
</dbReference>
<evidence type="ECO:0000313" key="5">
    <source>
        <dbReference type="Proteomes" id="UP000596063"/>
    </source>
</evidence>
<keyword evidence="5" id="KW-1185">Reference proteome</keyword>
<organism evidence="4 5">
    <name type="scientific">Spongiibacter nanhainus</name>
    <dbReference type="NCBI Taxonomy" id="2794344"/>
    <lineage>
        <taxon>Bacteria</taxon>
        <taxon>Pseudomonadati</taxon>
        <taxon>Pseudomonadota</taxon>
        <taxon>Gammaproteobacteria</taxon>
        <taxon>Cellvibrionales</taxon>
        <taxon>Spongiibacteraceae</taxon>
        <taxon>Spongiibacter</taxon>
    </lineage>
</organism>
<dbReference type="RefSeq" id="WP_198571047.1">
    <property type="nucleotide sequence ID" value="NZ_CP066167.1"/>
</dbReference>
<evidence type="ECO:0000256" key="3">
    <source>
        <dbReference type="ARBA" id="ARBA00023002"/>
    </source>
</evidence>
<accession>A0A7T4UR88</accession>
<dbReference type="InterPro" id="IPR020946">
    <property type="entry name" value="Flavin_mOase-like"/>
</dbReference>
<dbReference type="PANTHER" id="PTHR42877:SF4">
    <property type="entry name" value="FAD_NAD(P)-BINDING DOMAIN-CONTAINING PROTEIN-RELATED"/>
    <property type="match status" value="1"/>
</dbReference>
<keyword evidence="1" id="KW-0285">Flavoprotein</keyword>
<dbReference type="GO" id="GO:0004499">
    <property type="term" value="F:N,N-dimethylaniline monooxygenase activity"/>
    <property type="evidence" value="ECO:0007669"/>
    <property type="project" value="InterPro"/>
</dbReference>